<evidence type="ECO:0000313" key="2">
    <source>
        <dbReference type="Proteomes" id="UP000199421"/>
    </source>
</evidence>
<dbReference type="RefSeq" id="WP_093320977.1">
    <property type="nucleotide sequence ID" value="NZ_FOAF01000001.1"/>
</dbReference>
<keyword evidence="2" id="KW-1185">Reference proteome</keyword>
<dbReference type="OrthoDB" id="792781at2"/>
<organism evidence="1 2">
    <name type="scientific">Olivibacter domesticus</name>
    <name type="common">Pseudosphingobacterium domesticum</name>
    <dbReference type="NCBI Taxonomy" id="407022"/>
    <lineage>
        <taxon>Bacteria</taxon>
        <taxon>Pseudomonadati</taxon>
        <taxon>Bacteroidota</taxon>
        <taxon>Sphingobacteriia</taxon>
        <taxon>Sphingobacteriales</taxon>
        <taxon>Sphingobacteriaceae</taxon>
        <taxon>Olivibacter</taxon>
    </lineage>
</organism>
<dbReference type="AlphaFoldDB" id="A0A1H7KQE6"/>
<protein>
    <submittedName>
        <fullName evidence="1">Uncharacterized protein</fullName>
    </submittedName>
</protein>
<accession>A0A1H7KQE6</accession>
<proteinExistence type="predicted"/>
<reference evidence="2" key="1">
    <citation type="submission" date="2016-10" db="EMBL/GenBank/DDBJ databases">
        <authorList>
            <person name="Varghese N."/>
            <person name="Submissions S."/>
        </authorList>
    </citation>
    <scope>NUCLEOTIDE SEQUENCE [LARGE SCALE GENOMIC DNA]</scope>
    <source>
        <strain evidence="2">DSM 18733</strain>
    </source>
</reference>
<dbReference type="Proteomes" id="UP000199421">
    <property type="component" value="Unassembled WGS sequence"/>
</dbReference>
<dbReference type="EMBL" id="FOAF01000001">
    <property type="protein sequence ID" value="SEK89009.1"/>
    <property type="molecule type" value="Genomic_DNA"/>
</dbReference>
<sequence>MNFHKAADDAVVGFGRNKYNFKLSIGEIISVNSADYIQIQVADLLVSSVNHAAKKILDDEEDDFSKMLFSSALYEKSTSAAMWPSHNVTFTAIGN</sequence>
<evidence type="ECO:0000313" key="1">
    <source>
        <dbReference type="EMBL" id="SEK89009.1"/>
    </source>
</evidence>
<dbReference type="STRING" id="407022.SAMN05661044_01431"/>
<name>A0A1H7KQE6_OLID1</name>
<gene>
    <name evidence="1" type="ORF">SAMN05661044_01431</name>
</gene>